<gene>
    <name evidence="3" type="ORF">TM35_000981120</name>
</gene>
<dbReference type="Proteomes" id="UP000192257">
    <property type="component" value="Unassembled WGS sequence"/>
</dbReference>
<dbReference type="VEuPathDB" id="TriTrypDB:TM35_000981120"/>
<feature type="compositionally biased region" description="Polar residues" evidence="1">
    <location>
        <begin position="123"/>
        <end position="133"/>
    </location>
</feature>
<comment type="caution">
    <text evidence="3">The sequence shown here is derived from an EMBL/GenBank/DDBJ whole genome shotgun (WGS) entry which is preliminary data.</text>
</comment>
<evidence type="ECO:0000256" key="1">
    <source>
        <dbReference type="SAM" id="MobiDB-lite"/>
    </source>
</evidence>
<feature type="chain" id="PRO_5012281208" description="Titin" evidence="2">
    <location>
        <begin position="23"/>
        <end position="314"/>
    </location>
</feature>
<name>A0A1X0NEK1_9TRYP</name>
<dbReference type="GeneID" id="39991363"/>
<feature type="region of interest" description="Disordered" evidence="1">
    <location>
        <begin position="74"/>
        <end position="294"/>
    </location>
</feature>
<feature type="compositionally biased region" description="Basic and acidic residues" evidence="1">
    <location>
        <begin position="97"/>
        <end position="107"/>
    </location>
</feature>
<feature type="compositionally biased region" description="Low complexity" evidence="1">
    <location>
        <begin position="214"/>
        <end position="236"/>
    </location>
</feature>
<protein>
    <recommendedName>
        <fullName evidence="5">Titin</fullName>
    </recommendedName>
</protein>
<keyword evidence="2" id="KW-0732">Signal</keyword>
<proteinExistence type="predicted"/>
<dbReference type="OrthoDB" id="6359008at2759"/>
<accession>A0A1X0NEK1</accession>
<dbReference type="STRING" id="67003.A0A1X0NEK1"/>
<keyword evidence="4" id="KW-1185">Reference proteome</keyword>
<sequence length="314" mass="32251">MMRHVLCILALLLSCACVHVLAEEVPAADLSDQVPDTESETKILLQGTPVHCAEGNNKDGLLCPKEQCISTHDKCTSPGAEPERGVAASACTSSKEGQQKPCEKPPREGLPQGQGEEQEDPNSKIQLQTNQTGGAPADHGTPPEEQIKVTSPEQVNAEDLHVPKGDSSKPGGSEVPSPSGEAPSGPTAIEGQTENSDKAAGGTLPNEESAGQQPSTTSSSTNTVTESVGSSETSPGNDNTSAGTGSTSNQEGDMGNAETTPTTTITTTTTTTTTLPPELTNNKKGDADSSSSISSSVWVRVPLLIVVTLACILV</sequence>
<dbReference type="Gene3D" id="2.60.120.1540">
    <property type="match status" value="1"/>
</dbReference>
<organism evidence="3 4">
    <name type="scientific">Trypanosoma theileri</name>
    <dbReference type="NCBI Taxonomy" id="67003"/>
    <lineage>
        <taxon>Eukaryota</taxon>
        <taxon>Discoba</taxon>
        <taxon>Euglenozoa</taxon>
        <taxon>Kinetoplastea</taxon>
        <taxon>Metakinetoplastina</taxon>
        <taxon>Trypanosomatida</taxon>
        <taxon>Trypanosomatidae</taxon>
        <taxon>Trypanosoma</taxon>
    </lineage>
</organism>
<reference evidence="3 4" key="1">
    <citation type="submission" date="2017-03" db="EMBL/GenBank/DDBJ databases">
        <title>An alternative strategy for trypanosome survival in the mammalian bloodstream revealed through genome and transcriptome analysis of the ubiquitous bovine parasite Trypanosoma (Megatrypanum) theileri.</title>
        <authorList>
            <person name="Kelly S."/>
            <person name="Ivens A."/>
            <person name="Mott A."/>
            <person name="O'Neill E."/>
            <person name="Emms D."/>
            <person name="Macleod O."/>
            <person name="Voorheis P."/>
            <person name="Matthews J."/>
            <person name="Matthews K."/>
            <person name="Carrington M."/>
        </authorList>
    </citation>
    <scope>NUCLEOTIDE SEQUENCE [LARGE SCALE GENOMIC DNA]</scope>
    <source>
        <strain evidence="3">Edinburgh</strain>
    </source>
</reference>
<feature type="compositionally biased region" description="Polar residues" evidence="1">
    <location>
        <begin position="237"/>
        <end position="251"/>
    </location>
</feature>
<evidence type="ECO:0000313" key="3">
    <source>
        <dbReference type="EMBL" id="ORC82109.1"/>
    </source>
</evidence>
<dbReference type="AlphaFoldDB" id="A0A1X0NEK1"/>
<evidence type="ECO:0000313" key="4">
    <source>
        <dbReference type="Proteomes" id="UP000192257"/>
    </source>
</evidence>
<evidence type="ECO:0008006" key="5">
    <source>
        <dbReference type="Google" id="ProtNLM"/>
    </source>
</evidence>
<feature type="compositionally biased region" description="Low complexity" evidence="1">
    <location>
        <begin position="258"/>
        <end position="280"/>
    </location>
</feature>
<dbReference type="RefSeq" id="XP_028877133.1">
    <property type="nucleotide sequence ID" value="XM_029031583.1"/>
</dbReference>
<dbReference type="PROSITE" id="PS51257">
    <property type="entry name" value="PROKAR_LIPOPROTEIN"/>
    <property type="match status" value="1"/>
</dbReference>
<evidence type="ECO:0000256" key="2">
    <source>
        <dbReference type="SAM" id="SignalP"/>
    </source>
</evidence>
<feature type="signal peptide" evidence="2">
    <location>
        <begin position="1"/>
        <end position="22"/>
    </location>
</feature>
<dbReference type="EMBL" id="NBCO01000098">
    <property type="protein sequence ID" value="ORC82109.1"/>
    <property type="molecule type" value="Genomic_DNA"/>
</dbReference>
<feature type="compositionally biased region" description="Basic and acidic residues" evidence="1">
    <location>
        <begin position="158"/>
        <end position="167"/>
    </location>
</feature>